<proteinExistence type="predicted"/>
<protein>
    <submittedName>
        <fullName evidence="2">Uncharacterized protein</fullName>
    </submittedName>
</protein>
<gene>
    <name evidence="2" type="ORF">METZ01_LOCUS392631</name>
</gene>
<keyword evidence="1" id="KW-0175">Coiled coil</keyword>
<evidence type="ECO:0000256" key="1">
    <source>
        <dbReference type="SAM" id="Coils"/>
    </source>
</evidence>
<dbReference type="EMBL" id="UINC01148093">
    <property type="protein sequence ID" value="SVD39777.1"/>
    <property type="molecule type" value="Genomic_DNA"/>
</dbReference>
<evidence type="ECO:0000313" key="2">
    <source>
        <dbReference type="EMBL" id="SVD39777.1"/>
    </source>
</evidence>
<sequence length="61" mass="7167">MKYEIKYHDISGDWLIFDMGDSFELIGIHNSEQDAKQHAEQLQEAFEKRARWSREAVPEAA</sequence>
<name>A0A382V024_9ZZZZ</name>
<feature type="coiled-coil region" evidence="1">
    <location>
        <begin position="28"/>
        <end position="55"/>
    </location>
</feature>
<dbReference type="AlphaFoldDB" id="A0A382V024"/>
<reference evidence="2" key="1">
    <citation type="submission" date="2018-05" db="EMBL/GenBank/DDBJ databases">
        <authorList>
            <person name="Lanie J.A."/>
            <person name="Ng W.-L."/>
            <person name="Kazmierczak K.M."/>
            <person name="Andrzejewski T.M."/>
            <person name="Davidsen T.M."/>
            <person name="Wayne K.J."/>
            <person name="Tettelin H."/>
            <person name="Glass J.I."/>
            <person name="Rusch D."/>
            <person name="Podicherti R."/>
            <person name="Tsui H.-C.T."/>
            <person name="Winkler M.E."/>
        </authorList>
    </citation>
    <scope>NUCLEOTIDE SEQUENCE</scope>
</reference>
<organism evidence="2">
    <name type="scientific">marine metagenome</name>
    <dbReference type="NCBI Taxonomy" id="408172"/>
    <lineage>
        <taxon>unclassified sequences</taxon>
        <taxon>metagenomes</taxon>
        <taxon>ecological metagenomes</taxon>
    </lineage>
</organism>
<accession>A0A382V024</accession>